<dbReference type="GeneID" id="70250429"/>
<accession>A0AAD4KVM4</accession>
<comment type="caution">
    <text evidence="1">The sequence shown here is derived from an EMBL/GenBank/DDBJ whole genome shotgun (WGS) entry which is preliminary data.</text>
</comment>
<dbReference type="RefSeq" id="XP_046074522.1">
    <property type="nucleotide sequence ID" value="XM_046220142.1"/>
</dbReference>
<evidence type="ECO:0000313" key="1">
    <source>
        <dbReference type="EMBL" id="KAH8700816.1"/>
    </source>
</evidence>
<sequence length="146" mass="15806">MKDEKALAAMAQRASRPPLVMQAFPLCVALHSCTSCTAASCLRCLALRISSIPRSRCLFAHHRQELHRSALAPPQALPPVKISYWIIPQMTGDSPLLATSLCFHPHLQPAGGTCRRAYLIDAGLSPDLVDARLAEVCLADTGSIMF</sequence>
<dbReference type="AlphaFoldDB" id="A0AAD4KVM4"/>
<keyword evidence="2" id="KW-1185">Reference proteome</keyword>
<protein>
    <submittedName>
        <fullName evidence="1">Uncharacterized protein</fullName>
    </submittedName>
</protein>
<dbReference type="EMBL" id="JAJTJA010000004">
    <property type="protein sequence ID" value="KAH8700816.1"/>
    <property type="molecule type" value="Genomic_DNA"/>
</dbReference>
<evidence type="ECO:0000313" key="2">
    <source>
        <dbReference type="Proteomes" id="UP001201262"/>
    </source>
</evidence>
<gene>
    <name evidence="1" type="ORF">BGW36DRAFT_425621</name>
</gene>
<reference evidence="1" key="1">
    <citation type="submission" date="2021-12" db="EMBL/GenBank/DDBJ databases">
        <title>Convergent genome expansion in fungi linked to evolution of root-endophyte symbiosis.</title>
        <authorList>
            <consortium name="DOE Joint Genome Institute"/>
            <person name="Ke Y.-H."/>
            <person name="Bonito G."/>
            <person name="Liao H.-L."/>
            <person name="Looney B."/>
            <person name="Rojas-Flechas A."/>
            <person name="Nash J."/>
            <person name="Hameed K."/>
            <person name="Schadt C."/>
            <person name="Martin F."/>
            <person name="Crous P.W."/>
            <person name="Miettinen O."/>
            <person name="Magnuson J.K."/>
            <person name="Labbe J."/>
            <person name="Jacobson D."/>
            <person name="Doktycz M.J."/>
            <person name="Veneault-Fourrey C."/>
            <person name="Kuo A."/>
            <person name="Mondo S."/>
            <person name="Calhoun S."/>
            <person name="Riley R."/>
            <person name="Ohm R."/>
            <person name="LaButti K."/>
            <person name="Andreopoulos B."/>
            <person name="Pangilinan J."/>
            <person name="Nolan M."/>
            <person name="Tritt A."/>
            <person name="Clum A."/>
            <person name="Lipzen A."/>
            <person name="Daum C."/>
            <person name="Barry K."/>
            <person name="Grigoriev I.V."/>
            <person name="Vilgalys R."/>
        </authorList>
    </citation>
    <scope>NUCLEOTIDE SEQUENCE</scope>
    <source>
        <strain evidence="1">PMI_201</strain>
    </source>
</reference>
<name>A0AAD4KVM4_9EURO</name>
<organism evidence="1 2">
    <name type="scientific">Talaromyces proteolyticus</name>
    <dbReference type="NCBI Taxonomy" id="1131652"/>
    <lineage>
        <taxon>Eukaryota</taxon>
        <taxon>Fungi</taxon>
        <taxon>Dikarya</taxon>
        <taxon>Ascomycota</taxon>
        <taxon>Pezizomycotina</taxon>
        <taxon>Eurotiomycetes</taxon>
        <taxon>Eurotiomycetidae</taxon>
        <taxon>Eurotiales</taxon>
        <taxon>Trichocomaceae</taxon>
        <taxon>Talaromyces</taxon>
        <taxon>Talaromyces sect. Bacilispori</taxon>
    </lineage>
</organism>
<dbReference type="Proteomes" id="UP001201262">
    <property type="component" value="Unassembled WGS sequence"/>
</dbReference>
<proteinExistence type="predicted"/>